<reference evidence="2" key="2">
    <citation type="submission" date="2017-02" db="EMBL/GenBank/DDBJ databases">
        <title>Sunflower complete genome.</title>
        <authorList>
            <person name="Langlade N."/>
            <person name="Munos S."/>
        </authorList>
    </citation>
    <scope>NUCLEOTIDE SEQUENCE [LARGE SCALE GENOMIC DNA]</scope>
    <source>
        <tissue evidence="2">Leaves</tissue>
    </source>
</reference>
<accession>A0A251VSW8</accession>
<dbReference type="AlphaFoldDB" id="A0A251VSW8"/>
<sequence>MAAVSCRVVLQVKSDQSPTKIRRMSLWRWWSGSGRRRRTGLCSGLSTFIFCT</sequence>
<dbReference type="EMBL" id="CM007890">
    <property type="protein sequence ID" value="OTG38152.1"/>
    <property type="molecule type" value="Genomic_DNA"/>
</dbReference>
<dbReference type="Gramene" id="mRNA:HanXRQr2_Chr01g0039521">
    <property type="protein sequence ID" value="mRNA:HanXRQr2_Chr01g0039521"/>
    <property type="gene ID" value="HanXRQr2_Chr01g0039521"/>
</dbReference>
<evidence type="ECO:0000313" key="1">
    <source>
        <dbReference type="EMBL" id="KAF5823546.1"/>
    </source>
</evidence>
<protein>
    <submittedName>
        <fullName evidence="2">Uncharacterized protein</fullName>
    </submittedName>
</protein>
<evidence type="ECO:0000313" key="3">
    <source>
        <dbReference type="Proteomes" id="UP000215914"/>
    </source>
</evidence>
<reference evidence="1" key="3">
    <citation type="submission" date="2020-06" db="EMBL/GenBank/DDBJ databases">
        <title>Helianthus annuus Genome sequencing and assembly Release 2.</title>
        <authorList>
            <person name="Gouzy J."/>
            <person name="Langlade N."/>
            <person name="Munos S."/>
        </authorList>
    </citation>
    <scope>NUCLEOTIDE SEQUENCE</scope>
    <source>
        <tissue evidence="1">Leaves</tissue>
    </source>
</reference>
<dbReference type="Proteomes" id="UP000215914">
    <property type="component" value="Chromosome 1"/>
</dbReference>
<organism evidence="2 3">
    <name type="scientific">Helianthus annuus</name>
    <name type="common">Common sunflower</name>
    <dbReference type="NCBI Taxonomy" id="4232"/>
    <lineage>
        <taxon>Eukaryota</taxon>
        <taxon>Viridiplantae</taxon>
        <taxon>Streptophyta</taxon>
        <taxon>Embryophyta</taxon>
        <taxon>Tracheophyta</taxon>
        <taxon>Spermatophyta</taxon>
        <taxon>Magnoliopsida</taxon>
        <taxon>eudicotyledons</taxon>
        <taxon>Gunneridae</taxon>
        <taxon>Pentapetalae</taxon>
        <taxon>asterids</taxon>
        <taxon>campanulids</taxon>
        <taxon>Asterales</taxon>
        <taxon>Asteraceae</taxon>
        <taxon>Asteroideae</taxon>
        <taxon>Heliantheae alliance</taxon>
        <taxon>Heliantheae</taxon>
        <taxon>Helianthus</taxon>
    </lineage>
</organism>
<dbReference type="InParanoid" id="A0A251VSW8"/>
<dbReference type="EMBL" id="MNCJ02000316">
    <property type="protein sequence ID" value="KAF5823546.1"/>
    <property type="molecule type" value="Genomic_DNA"/>
</dbReference>
<name>A0A251VSW8_HELAN</name>
<reference evidence="1 3" key="1">
    <citation type="journal article" date="2017" name="Nature">
        <title>The sunflower genome provides insights into oil metabolism, flowering and Asterid evolution.</title>
        <authorList>
            <person name="Badouin H."/>
            <person name="Gouzy J."/>
            <person name="Grassa C.J."/>
            <person name="Murat F."/>
            <person name="Staton S.E."/>
            <person name="Cottret L."/>
            <person name="Lelandais-Briere C."/>
            <person name="Owens G.L."/>
            <person name="Carrere S."/>
            <person name="Mayjonade B."/>
            <person name="Legrand L."/>
            <person name="Gill N."/>
            <person name="Kane N.C."/>
            <person name="Bowers J.E."/>
            <person name="Hubner S."/>
            <person name="Bellec A."/>
            <person name="Berard A."/>
            <person name="Berges H."/>
            <person name="Blanchet N."/>
            <person name="Boniface M.C."/>
            <person name="Brunel D."/>
            <person name="Catrice O."/>
            <person name="Chaidir N."/>
            <person name="Claudel C."/>
            <person name="Donnadieu C."/>
            <person name="Faraut T."/>
            <person name="Fievet G."/>
            <person name="Helmstetter N."/>
            <person name="King M."/>
            <person name="Knapp S.J."/>
            <person name="Lai Z."/>
            <person name="Le Paslier M.C."/>
            <person name="Lippi Y."/>
            <person name="Lorenzon L."/>
            <person name="Mandel J.R."/>
            <person name="Marage G."/>
            <person name="Marchand G."/>
            <person name="Marquand E."/>
            <person name="Bret-Mestries E."/>
            <person name="Morien E."/>
            <person name="Nambeesan S."/>
            <person name="Nguyen T."/>
            <person name="Pegot-Espagnet P."/>
            <person name="Pouilly N."/>
            <person name="Raftis F."/>
            <person name="Sallet E."/>
            <person name="Schiex T."/>
            <person name="Thomas J."/>
            <person name="Vandecasteele C."/>
            <person name="Vares D."/>
            <person name="Vear F."/>
            <person name="Vautrin S."/>
            <person name="Crespi M."/>
            <person name="Mangin B."/>
            <person name="Burke J.M."/>
            <person name="Salse J."/>
            <person name="Munos S."/>
            <person name="Vincourt P."/>
            <person name="Rieseberg L.H."/>
            <person name="Langlade N.B."/>
        </authorList>
    </citation>
    <scope>NUCLEOTIDE SEQUENCE [LARGE SCALE GENOMIC DNA]</scope>
    <source>
        <strain evidence="3">cv. SF193</strain>
        <tissue evidence="1">Leaves</tissue>
    </source>
</reference>
<gene>
    <name evidence="2" type="ORF">HannXRQ_Chr01g0026611</name>
    <name evidence="1" type="ORF">HanXRQr2_Chr01g0039521</name>
</gene>
<keyword evidence="3" id="KW-1185">Reference proteome</keyword>
<proteinExistence type="predicted"/>
<evidence type="ECO:0000313" key="2">
    <source>
        <dbReference type="EMBL" id="OTG38152.1"/>
    </source>
</evidence>